<comment type="cofactor">
    <cofactor evidence="1">
        <name>biotin</name>
        <dbReference type="ChEBI" id="CHEBI:57586"/>
    </cofactor>
</comment>
<dbReference type="InterPro" id="IPR000089">
    <property type="entry name" value="Biotin_lipoyl"/>
</dbReference>
<dbReference type="SMART" id="SM00878">
    <property type="entry name" value="Biotin_carb_C"/>
    <property type="match status" value="1"/>
</dbReference>
<evidence type="ECO:0000259" key="8">
    <source>
        <dbReference type="PROSITE" id="PS50968"/>
    </source>
</evidence>
<dbReference type="PANTHER" id="PTHR18866">
    <property type="entry name" value="CARBOXYLASE:PYRUVATE/ACETYL-COA/PROPIONYL-COA CARBOXYLASE"/>
    <property type="match status" value="1"/>
</dbReference>
<keyword evidence="2 11" id="KW-0436">Ligase</keyword>
<dbReference type="InterPro" id="IPR011764">
    <property type="entry name" value="Biotin_carboxylation_dom"/>
</dbReference>
<gene>
    <name evidence="11" type="primary">uca</name>
    <name evidence="11" type="ORF">ACFSQZ_03550</name>
</gene>
<keyword evidence="5 7" id="KW-0067">ATP-binding</keyword>
<comment type="caution">
    <text evidence="11">The sequence shown here is derived from an EMBL/GenBank/DDBJ whole genome shotgun (WGS) entry which is preliminary data.</text>
</comment>
<evidence type="ECO:0000256" key="7">
    <source>
        <dbReference type="PROSITE-ProRule" id="PRU00409"/>
    </source>
</evidence>
<name>A0ABW5DYY3_9BACT</name>
<dbReference type="PANTHER" id="PTHR18866:SF128">
    <property type="entry name" value="UREA AMIDOLYASE"/>
    <property type="match status" value="1"/>
</dbReference>
<dbReference type="InterPro" id="IPR005482">
    <property type="entry name" value="Biotin_COase_C"/>
</dbReference>
<dbReference type="SUPFAM" id="SSF51246">
    <property type="entry name" value="Rudiment single hybrid motif"/>
    <property type="match status" value="1"/>
</dbReference>
<dbReference type="Pfam" id="PF02626">
    <property type="entry name" value="CT_A_B"/>
    <property type="match status" value="1"/>
</dbReference>
<dbReference type="PROSITE" id="PS50968">
    <property type="entry name" value="BIOTINYL_LIPOYL"/>
    <property type="match status" value="1"/>
</dbReference>
<dbReference type="SMART" id="SM00796">
    <property type="entry name" value="AHS1"/>
    <property type="match status" value="1"/>
</dbReference>
<dbReference type="Pfam" id="PF00364">
    <property type="entry name" value="Biotin_lipoyl"/>
    <property type="match status" value="1"/>
</dbReference>
<accession>A0ABW5DYY3</accession>
<sequence>MQKKVLIANRGAISCRIQRTLRKLGIRSVALYSDADKHSPHVLEADEAIHLPGNAPQQTYLNAEHIIKEAVKLQVDAIHPGYGFLSENASFAQQCIDHGIEFLGPTPDQLETCGLKHLCRDIARKHGVPLLEGSDLLFTDEEAISVAERIGYPVIIKSSAGGGGIGMQVAYDSHEVAEKFAQVVRLSDSNFSDSSVFIEKYIERARHIEVQVFGDGEGNILTLGERDCSTQRRNQKVIEEAPAPGLSDDERAALFDAASQIAKSVRYRSAGTVEFLWDDIDRTFYFLEVNARLQVEHGVTEEVWGIDLVEWMVKLGFDDMPPLSSLHLKPSGHAMQVRVYAEDPKKDFQPSTGFINLFVAPKDARCDTWLTSGTEVSPFYDPMLAKIIVYKDNREEARKALLGAVTETEIFGIESNLRFLQATLQSEAFIKGIVHTRFLNDFTYEDRRIEILQPGLETTIQDYPGRIGMWDVGVPPSGPFDSLNFRLANILLGNSPTEAGLECSVKGATLRFGCDTTICIAGADMSPHLNGQNVFTNTILEVKQGDVLKLGLSQGAGQRCYLAFQGGLDAADYLGSKSTFRLGKFGGHAGRPLQTGDILQIKPTEKTTSHALVDKTQFPTLSNEWQIHVIYGPHAAPEFFTQSDIDSFFSSDWEVHYNSDRTGIRLIGPKPEWARSDGGEAGLHPSNIHDNAYTIGSIDFTGDMPIILGPDGPSLGGFVCPAVVAKADLWKIGQLKAGDKIRFINISNTTAEQLLAAQEQQLCSIMEDVTASIKQPFTTTQPSEPLTNPIIKQSNSVDCPQTTYRQSGDGVVLIEFGEMELDLDLRFRAQALYQALSDSPFDGLLELVPGIRSLQVQFDPLIVSLNDVFDEIAKKETALPPVSEMEFPSRIVHLPLSWDDPSTQLAIEKYMQIVRSDAPWCPSNIEFIRRINGLNSIEDVKKIVFDANYFVLGLGDVYLGAPVATPLDPRHRLVTTKYNPARTWTPENAVGIGGAYMCIYGMEGPGGYQFVGRTLPIWNRYHKTEQFLQPWLLRFFDQIKWHPVSESELLEMREQFLTGQYKVKIEETTFKVSDYHDFLKTNEDDIQQFRSVQQEAFEQERLDWKRTGAMNFSAVDSELMTEKDTIEIPDSDEAVYAPIVGSLWKVLVKEGSEVEEDETLMIIESMKTEFPVTAPCKGRVTGIFSEEGASVKAGDILASIQN</sequence>
<dbReference type="InterPro" id="IPR016185">
    <property type="entry name" value="PreATP-grasp_dom_sf"/>
</dbReference>
<evidence type="ECO:0000259" key="9">
    <source>
        <dbReference type="PROSITE" id="PS50975"/>
    </source>
</evidence>
<reference evidence="12" key="1">
    <citation type="journal article" date="2019" name="Int. J. Syst. Evol. Microbiol.">
        <title>The Global Catalogue of Microorganisms (GCM) 10K type strain sequencing project: providing services to taxonomists for standard genome sequencing and annotation.</title>
        <authorList>
            <consortium name="The Broad Institute Genomics Platform"/>
            <consortium name="The Broad Institute Genome Sequencing Center for Infectious Disease"/>
            <person name="Wu L."/>
            <person name="Ma J."/>
        </authorList>
    </citation>
    <scope>NUCLEOTIDE SEQUENCE [LARGE SCALE GENOMIC DNA]</scope>
    <source>
        <strain evidence="12">JCM 16545</strain>
    </source>
</reference>
<dbReference type="PROSITE" id="PS00867">
    <property type="entry name" value="CPSASE_2"/>
    <property type="match status" value="1"/>
</dbReference>
<dbReference type="PROSITE" id="PS50979">
    <property type="entry name" value="BC"/>
    <property type="match status" value="1"/>
</dbReference>
<dbReference type="Gene3D" id="2.40.50.100">
    <property type="match status" value="1"/>
</dbReference>
<keyword evidence="6" id="KW-0092">Biotin</keyword>
<dbReference type="PROSITE" id="PS50975">
    <property type="entry name" value="ATP_GRASP"/>
    <property type="match status" value="1"/>
</dbReference>
<keyword evidence="3 7" id="KW-0547">Nucleotide-binding</keyword>
<evidence type="ECO:0000256" key="2">
    <source>
        <dbReference type="ARBA" id="ARBA00022598"/>
    </source>
</evidence>
<dbReference type="Gene3D" id="3.30.470.20">
    <property type="entry name" value="ATP-grasp fold, B domain"/>
    <property type="match status" value="1"/>
</dbReference>
<dbReference type="InterPro" id="IPR050856">
    <property type="entry name" value="Biotin_carboxylase_complex"/>
</dbReference>
<dbReference type="InterPro" id="IPR014084">
    <property type="entry name" value="Urea_COase"/>
</dbReference>
<evidence type="ECO:0000256" key="6">
    <source>
        <dbReference type="ARBA" id="ARBA00023267"/>
    </source>
</evidence>
<dbReference type="SUPFAM" id="SSF51230">
    <property type="entry name" value="Single hybrid motif"/>
    <property type="match status" value="1"/>
</dbReference>
<evidence type="ECO:0000256" key="5">
    <source>
        <dbReference type="ARBA" id="ARBA00022840"/>
    </source>
</evidence>
<dbReference type="GO" id="GO:0004847">
    <property type="term" value="F:urea carboxylase activity"/>
    <property type="evidence" value="ECO:0007669"/>
    <property type="project" value="UniProtKB-EC"/>
</dbReference>
<dbReference type="InterPro" id="IPR003778">
    <property type="entry name" value="CT_A_B"/>
</dbReference>
<dbReference type="Pfam" id="PF02785">
    <property type="entry name" value="Biotin_carb_C"/>
    <property type="match status" value="1"/>
</dbReference>
<dbReference type="Gene3D" id="2.40.100.10">
    <property type="entry name" value="Cyclophilin-like"/>
    <property type="match status" value="2"/>
</dbReference>
<dbReference type="SUPFAM" id="SSF160467">
    <property type="entry name" value="PH0987 N-terminal domain-like"/>
    <property type="match status" value="1"/>
</dbReference>
<keyword evidence="12" id="KW-1185">Reference proteome</keyword>
<protein>
    <submittedName>
        <fullName evidence="11">Urea carboxylase</fullName>
        <ecNumber evidence="11">6.3.4.6</ecNumber>
    </submittedName>
</protein>
<feature type="domain" description="Biotin carboxylation" evidence="10">
    <location>
        <begin position="1"/>
        <end position="444"/>
    </location>
</feature>
<evidence type="ECO:0000256" key="3">
    <source>
        <dbReference type="ARBA" id="ARBA00022741"/>
    </source>
</evidence>
<evidence type="ECO:0000256" key="4">
    <source>
        <dbReference type="ARBA" id="ARBA00022801"/>
    </source>
</evidence>
<dbReference type="InterPro" id="IPR003833">
    <property type="entry name" value="CT_C_D"/>
</dbReference>
<dbReference type="InterPro" id="IPR011761">
    <property type="entry name" value="ATP-grasp"/>
</dbReference>
<evidence type="ECO:0000259" key="10">
    <source>
        <dbReference type="PROSITE" id="PS50979"/>
    </source>
</evidence>
<dbReference type="Proteomes" id="UP001597297">
    <property type="component" value="Unassembled WGS sequence"/>
</dbReference>
<dbReference type="CDD" id="cd06850">
    <property type="entry name" value="biotinyl_domain"/>
    <property type="match status" value="1"/>
</dbReference>
<dbReference type="SUPFAM" id="SSF56059">
    <property type="entry name" value="Glutathione synthetase ATP-binding domain-like"/>
    <property type="match status" value="1"/>
</dbReference>
<feature type="domain" description="ATP-grasp" evidence="9">
    <location>
        <begin position="120"/>
        <end position="317"/>
    </location>
</feature>
<dbReference type="InterPro" id="IPR011053">
    <property type="entry name" value="Single_hybrid_motif"/>
</dbReference>
<evidence type="ECO:0000313" key="12">
    <source>
        <dbReference type="Proteomes" id="UP001597297"/>
    </source>
</evidence>
<dbReference type="Gene3D" id="3.30.1360.40">
    <property type="match status" value="1"/>
</dbReference>
<dbReference type="EMBL" id="JBHUJC010000010">
    <property type="protein sequence ID" value="MFD2275536.1"/>
    <property type="molecule type" value="Genomic_DNA"/>
</dbReference>
<dbReference type="Pfam" id="PF00289">
    <property type="entry name" value="Biotin_carb_N"/>
    <property type="match status" value="1"/>
</dbReference>
<dbReference type="NCBIfam" id="TIGR00724">
    <property type="entry name" value="urea_amlyse_rel"/>
    <property type="match status" value="1"/>
</dbReference>
<dbReference type="InterPro" id="IPR029000">
    <property type="entry name" value="Cyclophilin-like_dom_sf"/>
</dbReference>
<dbReference type="InterPro" id="IPR011054">
    <property type="entry name" value="Rudment_hybrid_motif"/>
</dbReference>
<feature type="domain" description="Lipoyl-binding" evidence="8">
    <location>
        <begin position="1123"/>
        <end position="1201"/>
    </location>
</feature>
<dbReference type="NCBIfam" id="TIGR02712">
    <property type="entry name" value="urea_carbox"/>
    <property type="match status" value="1"/>
</dbReference>
<dbReference type="PROSITE" id="PS00866">
    <property type="entry name" value="CPSASE_1"/>
    <property type="match status" value="1"/>
</dbReference>
<evidence type="ECO:0000256" key="1">
    <source>
        <dbReference type="ARBA" id="ARBA00001953"/>
    </source>
</evidence>
<keyword evidence="4" id="KW-0378">Hydrolase</keyword>
<evidence type="ECO:0000313" key="11">
    <source>
        <dbReference type="EMBL" id="MFD2275536.1"/>
    </source>
</evidence>
<organism evidence="11 12">
    <name type="scientific">Rubritalea spongiae</name>
    <dbReference type="NCBI Taxonomy" id="430797"/>
    <lineage>
        <taxon>Bacteria</taxon>
        <taxon>Pseudomonadati</taxon>
        <taxon>Verrucomicrobiota</taxon>
        <taxon>Verrucomicrobiia</taxon>
        <taxon>Verrucomicrobiales</taxon>
        <taxon>Rubritaleaceae</taxon>
        <taxon>Rubritalea</taxon>
    </lineage>
</organism>
<dbReference type="InterPro" id="IPR005479">
    <property type="entry name" value="CPAse_ATP-bd"/>
</dbReference>
<dbReference type="SUPFAM" id="SSF50891">
    <property type="entry name" value="Cyclophilin-like"/>
    <property type="match status" value="2"/>
</dbReference>
<dbReference type="SUPFAM" id="SSF52440">
    <property type="entry name" value="PreATP-grasp domain"/>
    <property type="match status" value="1"/>
</dbReference>
<dbReference type="Pfam" id="PF02682">
    <property type="entry name" value="CT_C_D"/>
    <property type="match status" value="1"/>
</dbReference>
<dbReference type="InterPro" id="IPR005481">
    <property type="entry name" value="BC-like_N"/>
</dbReference>
<proteinExistence type="predicted"/>
<dbReference type="SMART" id="SM00797">
    <property type="entry name" value="AHS2"/>
    <property type="match status" value="1"/>
</dbReference>
<dbReference type="Pfam" id="PF02786">
    <property type="entry name" value="CPSase_L_D2"/>
    <property type="match status" value="1"/>
</dbReference>
<dbReference type="EC" id="6.3.4.6" evidence="11"/>
<dbReference type="RefSeq" id="WP_377092764.1">
    <property type="nucleotide sequence ID" value="NZ_JBHSJM010000001.1"/>
</dbReference>